<reference evidence="2 3" key="1">
    <citation type="submission" date="2023-03" db="EMBL/GenBank/DDBJ databases">
        <title>Genome insight into feeding habits of ladybird beetles.</title>
        <authorList>
            <person name="Li H.-S."/>
            <person name="Huang Y.-H."/>
            <person name="Pang H."/>
        </authorList>
    </citation>
    <scope>NUCLEOTIDE SEQUENCE [LARGE SCALE GENOMIC DNA]</scope>
    <source>
        <strain evidence="2">SYSU_2023b</strain>
        <tissue evidence="2">Whole body</tissue>
    </source>
</reference>
<dbReference type="EMBL" id="JARQZJ010000134">
    <property type="protein sequence ID" value="KAK9892445.1"/>
    <property type="molecule type" value="Genomic_DNA"/>
</dbReference>
<dbReference type="GO" id="GO:0016020">
    <property type="term" value="C:membrane"/>
    <property type="evidence" value="ECO:0007669"/>
    <property type="project" value="TreeGrafter"/>
</dbReference>
<comment type="caution">
    <text evidence="2">The sequence shown here is derived from an EMBL/GenBank/DDBJ whole genome shotgun (WGS) entry which is preliminary data.</text>
</comment>
<keyword evidence="1" id="KW-0812">Transmembrane</keyword>
<dbReference type="Proteomes" id="UP001431783">
    <property type="component" value="Unassembled WGS sequence"/>
</dbReference>
<dbReference type="AlphaFoldDB" id="A0AAW1VIP2"/>
<evidence type="ECO:0000256" key="1">
    <source>
        <dbReference type="SAM" id="Phobius"/>
    </source>
</evidence>
<protein>
    <submittedName>
        <fullName evidence="2">Uncharacterized protein</fullName>
    </submittedName>
</protein>
<name>A0AAW1VIP2_9CUCU</name>
<dbReference type="InterPro" id="IPR051697">
    <property type="entry name" value="Patched_domain-protein"/>
</dbReference>
<sequence length="304" mass="35232">MVDSFQKLNCYQRFSYFVVHSTETFFYRLGVKIGSRPIQTIVICWIVVVLSAFGAFRFYHEKNPMKLWVPPDSQFAKDTEWLMNTLESGFRQEFMIISAPNVLTPEVILRLLDIHEEVQRTRSPNNITFDDVCFKIPRVDGSWARMLERETENGTREMAGEDITMLCSVLESIKLGCFYQSILDLWDFNRKVIARLTEDQIIDRINNHHEMMFMGHLKNYTGLLSGIFRNESGHIISAKAVQNVWMTKVNFSAVDMDKVGNIAGTADWASEEALEWELKFEDVMINAKKNLPSNMSIYYSSART</sequence>
<dbReference type="PANTHER" id="PTHR10796">
    <property type="entry name" value="PATCHED-RELATED"/>
    <property type="match status" value="1"/>
</dbReference>
<evidence type="ECO:0000313" key="2">
    <source>
        <dbReference type="EMBL" id="KAK9892445.1"/>
    </source>
</evidence>
<feature type="transmembrane region" description="Helical" evidence="1">
    <location>
        <begin position="38"/>
        <end position="59"/>
    </location>
</feature>
<proteinExistence type="predicted"/>
<dbReference type="PANTHER" id="PTHR10796:SF130">
    <property type="entry name" value="PATCHED DOMAIN-CONTAINING PROTEIN 3-LIKE PROTEIN"/>
    <property type="match status" value="1"/>
</dbReference>
<keyword evidence="1" id="KW-0472">Membrane</keyword>
<organism evidence="2 3">
    <name type="scientific">Henosepilachna vigintioctopunctata</name>
    <dbReference type="NCBI Taxonomy" id="420089"/>
    <lineage>
        <taxon>Eukaryota</taxon>
        <taxon>Metazoa</taxon>
        <taxon>Ecdysozoa</taxon>
        <taxon>Arthropoda</taxon>
        <taxon>Hexapoda</taxon>
        <taxon>Insecta</taxon>
        <taxon>Pterygota</taxon>
        <taxon>Neoptera</taxon>
        <taxon>Endopterygota</taxon>
        <taxon>Coleoptera</taxon>
        <taxon>Polyphaga</taxon>
        <taxon>Cucujiformia</taxon>
        <taxon>Coccinelloidea</taxon>
        <taxon>Coccinellidae</taxon>
        <taxon>Epilachninae</taxon>
        <taxon>Epilachnini</taxon>
        <taxon>Henosepilachna</taxon>
    </lineage>
</organism>
<gene>
    <name evidence="2" type="ORF">WA026_019898</name>
</gene>
<keyword evidence="3" id="KW-1185">Reference proteome</keyword>
<accession>A0AAW1VIP2</accession>
<keyword evidence="1" id="KW-1133">Transmembrane helix</keyword>
<evidence type="ECO:0000313" key="3">
    <source>
        <dbReference type="Proteomes" id="UP001431783"/>
    </source>
</evidence>